<comment type="caution">
    <text evidence="1">The sequence shown here is derived from an EMBL/GenBank/DDBJ whole genome shotgun (WGS) entry which is preliminary data.</text>
</comment>
<gene>
    <name evidence="1" type="ORF">CEXT_190691</name>
</gene>
<reference evidence="1 2" key="1">
    <citation type="submission" date="2021-06" db="EMBL/GenBank/DDBJ databases">
        <title>Caerostris extrusa draft genome.</title>
        <authorList>
            <person name="Kono N."/>
            <person name="Arakawa K."/>
        </authorList>
    </citation>
    <scope>NUCLEOTIDE SEQUENCE [LARGE SCALE GENOMIC DNA]</scope>
</reference>
<evidence type="ECO:0000313" key="2">
    <source>
        <dbReference type="Proteomes" id="UP001054945"/>
    </source>
</evidence>
<evidence type="ECO:0008006" key="3">
    <source>
        <dbReference type="Google" id="ProtNLM"/>
    </source>
</evidence>
<dbReference type="EMBL" id="BPLR01010426">
    <property type="protein sequence ID" value="GIY39203.1"/>
    <property type="molecule type" value="Genomic_DNA"/>
</dbReference>
<accession>A0AAV4SXM2</accession>
<proteinExistence type="predicted"/>
<organism evidence="1 2">
    <name type="scientific">Caerostris extrusa</name>
    <name type="common">Bark spider</name>
    <name type="synonym">Caerostris bankana</name>
    <dbReference type="NCBI Taxonomy" id="172846"/>
    <lineage>
        <taxon>Eukaryota</taxon>
        <taxon>Metazoa</taxon>
        <taxon>Ecdysozoa</taxon>
        <taxon>Arthropoda</taxon>
        <taxon>Chelicerata</taxon>
        <taxon>Arachnida</taxon>
        <taxon>Araneae</taxon>
        <taxon>Araneomorphae</taxon>
        <taxon>Entelegynae</taxon>
        <taxon>Araneoidea</taxon>
        <taxon>Araneidae</taxon>
        <taxon>Caerostris</taxon>
    </lineage>
</organism>
<sequence>MRFSAGQSMCKRNEADKNNPTLFETAIRQARIPGNLRPNMLGWLISIDERSFRGKIKAKETPSHYGMMREKRCPLPGSLGGPFSQFFEVAILNRELFAEWAME</sequence>
<protein>
    <recommendedName>
        <fullName evidence="3">Transposase</fullName>
    </recommendedName>
</protein>
<dbReference type="AlphaFoldDB" id="A0AAV4SXM2"/>
<name>A0AAV4SXM2_CAEEX</name>
<dbReference type="Proteomes" id="UP001054945">
    <property type="component" value="Unassembled WGS sequence"/>
</dbReference>
<evidence type="ECO:0000313" key="1">
    <source>
        <dbReference type="EMBL" id="GIY39203.1"/>
    </source>
</evidence>
<keyword evidence="2" id="KW-1185">Reference proteome</keyword>